<evidence type="ECO:0000256" key="6">
    <source>
        <dbReference type="ARBA" id="ARBA00047615"/>
    </source>
</evidence>
<evidence type="ECO:0000256" key="9">
    <source>
        <dbReference type="SAM" id="MobiDB-lite"/>
    </source>
</evidence>
<feature type="binding site" evidence="8">
    <location>
        <begin position="29"/>
        <end position="37"/>
    </location>
    <ligand>
        <name>ATP</name>
        <dbReference type="ChEBI" id="CHEBI:30616"/>
    </ligand>
</feature>
<dbReference type="GO" id="GO:0006220">
    <property type="term" value="P:pyrimidine nucleotide metabolic process"/>
    <property type="evidence" value="ECO:0007669"/>
    <property type="project" value="UniProtKB-UniRule"/>
</dbReference>
<comment type="similarity">
    <text evidence="1 8">Belongs to the cytidylate kinase family. Type 1 subfamily.</text>
</comment>
<dbReference type="GO" id="GO:0036431">
    <property type="term" value="F:dCMP kinase activity"/>
    <property type="evidence" value="ECO:0007669"/>
    <property type="project" value="InterPro"/>
</dbReference>
<comment type="subcellular location">
    <subcellularLocation>
        <location evidence="8">Cytoplasm</location>
    </subcellularLocation>
</comment>
<dbReference type="AlphaFoldDB" id="A0A5M8FTB4"/>
<gene>
    <name evidence="8" type="primary">cmk</name>
    <name evidence="11" type="ORF">F2Q65_03830</name>
</gene>
<dbReference type="GO" id="GO:0005524">
    <property type="term" value="F:ATP binding"/>
    <property type="evidence" value="ECO:0007669"/>
    <property type="project" value="UniProtKB-UniRule"/>
</dbReference>
<keyword evidence="12" id="KW-1185">Reference proteome</keyword>
<protein>
    <recommendedName>
        <fullName evidence="8">Cytidylate kinase</fullName>
        <shortName evidence="8">CK</shortName>
        <ecNumber evidence="8">2.7.4.25</ecNumber>
    </recommendedName>
    <alternativeName>
        <fullName evidence="8">Cytidine monophosphate kinase</fullName>
        <shortName evidence="8">CMP kinase</shortName>
    </alternativeName>
</protein>
<name>A0A5M8FTB4_9GAMM</name>
<keyword evidence="4 8" id="KW-0418">Kinase</keyword>
<dbReference type="PANTHER" id="PTHR21299">
    <property type="entry name" value="CYTIDYLATE KINASE/PANTOATE-BETA-ALANINE LIGASE"/>
    <property type="match status" value="1"/>
</dbReference>
<dbReference type="PANTHER" id="PTHR21299:SF2">
    <property type="entry name" value="CYTIDYLATE KINASE"/>
    <property type="match status" value="1"/>
</dbReference>
<dbReference type="EMBL" id="VWXX01000003">
    <property type="protein sequence ID" value="KAA6187026.1"/>
    <property type="molecule type" value="Genomic_DNA"/>
</dbReference>
<dbReference type="Proteomes" id="UP000322981">
    <property type="component" value="Unassembled WGS sequence"/>
</dbReference>
<evidence type="ECO:0000256" key="7">
    <source>
        <dbReference type="ARBA" id="ARBA00048478"/>
    </source>
</evidence>
<keyword evidence="8" id="KW-0963">Cytoplasm</keyword>
<dbReference type="SUPFAM" id="SSF52540">
    <property type="entry name" value="P-loop containing nucleoside triphosphate hydrolases"/>
    <property type="match status" value="1"/>
</dbReference>
<comment type="catalytic activity">
    <reaction evidence="6 8">
        <text>dCMP + ATP = dCDP + ADP</text>
        <dbReference type="Rhea" id="RHEA:25094"/>
        <dbReference type="ChEBI" id="CHEBI:30616"/>
        <dbReference type="ChEBI" id="CHEBI:57566"/>
        <dbReference type="ChEBI" id="CHEBI:58593"/>
        <dbReference type="ChEBI" id="CHEBI:456216"/>
        <dbReference type="EC" id="2.7.4.25"/>
    </reaction>
</comment>
<dbReference type="GO" id="GO:0036430">
    <property type="term" value="F:CMP kinase activity"/>
    <property type="evidence" value="ECO:0007669"/>
    <property type="project" value="RHEA"/>
</dbReference>
<proteinExistence type="inferred from homology"/>
<evidence type="ECO:0000313" key="12">
    <source>
        <dbReference type="Proteomes" id="UP000322981"/>
    </source>
</evidence>
<dbReference type="Pfam" id="PF02224">
    <property type="entry name" value="Cytidylate_kin"/>
    <property type="match status" value="1"/>
</dbReference>
<evidence type="ECO:0000259" key="10">
    <source>
        <dbReference type="Pfam" id="PF02224"/>
    </source>
</evidence>
<feature type="region of interest" description="Disordered" evidence="9">
    <location>
        <begin position="1"/>
        <end position="25"/>
    </location>
</feature>
<dbReference type="InterPro" id="IPR027417">
    <property type="entry name" value="P-loop_NTPase"/>
</dbReference>
<comment type="caution">
    <text evidence="11">The sequence shown here is derived from an EMBL/GenBank/DDBJ whole genome shotgun (WGS) entry which is preliminary data.</text>
</comment>
<evidence type="ECO:0000256" key="8">
    <source>
        <dbReference type="HAMAP-Rule" id="MF_00238"/>
    </source>
</evidence>
<keyword evidence="5 8" id="KW-0067">ATP-binding</keyword>
<keyword evidence="2 8" id="KW-0808">Transferase</keyword>
<evidence type="ECO:0000256" key="2">
    <source>
        <dbReference type="ARBA" id="ARBA00022679"/>
    </source>
</evidence>
<dbReference type="InterPro" id="IPR011994">
    <property type="entry name" value="Cytidylate_kinase_dom"/>
</dbReference>
<dbReference type="EC" id="2.7.4.25" evidence="8"/>
<dbReference type="InterPro" id="IPR003136">
    <property type="entry name" value="Cytidylate_kin"/>
</dbReference>
<organism evidence="11 12">
    <name type="scientific">Thiohalocapsa marina</name>
    <dbReference type="NCBI Taxonomy" id="424902"/>
    <lineage>
        <taxon>Bacteria</taxon>
        <taxon>Pseudomonadati</taxon>
        <taxon>Pseudomonadota</taxon>
        <taxon>Gammaproteobacteria</taxon>
        <taxon>Chromatiales</taxon>
        <taxon>Chromatiaceae</taxon>
        <taxon>Thiohalocapsa</taxon>
    </lineage>
</organism>
<dbReference type="HAMAP" id="MF_00238">
    <property type="entry name" value="Cytidyl_kinase_type1"/>
    <property type="match status" value="1"/>
</dbReference>
<dbReference type="GO" id="GO:0015949">
    <property type="term" value="P:nucleobase-containing small molecule interconversion"/>
    <property type="evidence" value="ECO:0007669"/>
    <property type="project" value="TreeGrafter"/>
</dbReference>
<dbReference type="RefSeq" id="WP_150090585.1">
    <property type="nucleotide sequence ID" value="NZ_JBFUOH010000138.1"/>
</dbReference>
<evidence type="ECO:0000256" key="3">
    <source>
        <dbReference type="ARBA" id="ARBA00022741"/>
    </source>
</evidence>
<accession>A0A5M8FTB4</accession>
<evidence type="ECO:0000256" key="1">
    <source>
        <dbReference type="ARBA" id="ARBA00009427"/>
    </source>
</evidence>
<reference evidence="11 12" key="1">
    <citation type="submission" date="2019-09" db="EMBL/GenBank/DDBJ databases">
        <title>Whole-genome sequence of the purple sulfur bacterium Thiohalocapsa marina DSM 19078.</title>
        <authorList>
            <person name="Kyndt J.A."/>
            <person name="Meyer T.E."/>
        </authorList>
    </citation>
    <scope>NUCLEOTIDE SEQUENCE [LARGE SCALE GENOMIC DNA]</scope>
    <source>
        <strain evidence="11 12">DSM 19078</strain>
    </source>
</reference>
<feature type="domain" description="Cytidylate kinase" evidence="10">
    <location>
        <begin position="25"/>
        <end position="234"/>
    </location>
</feature>
<dbReference type="Gene3D" id="3.40.50.300">
    <property type="entry name" value="P-loop containing nucleotide triphosphate hydrolases"/>
    <property type="match status" value="1"/>
</dbReference>
<evidence type="ECO:0000256" key="5">
    <source>
        <dbReference type="ARBA" id="ARBA00022840"/>
    </source>
</evidence>
<dbReference type="CDD" id="cd02020">
    <property type="entry name" value="CMPK"/>
    <property type="match status" value="1"/>
</dbReference>
<sequence length="254" mass="26760">MSVPGQSGDQRGKQGAGQTLGAPVIAIDGPSGSGKGTIAECLARRLGWHVLDSGALYRCLGLAAHRRALDLDDGAAMGRLAAELAIRFDGDRVLLNDEDVSDAIRTAEAGPRASRVAVHAPVRGALLSWQRAAARRPGLIADGRDMGSTVFPDATLKIYLDASPEERARRRYKQLKEKGMDANLPALTRELRERDALDRNREQSPLTIADGAVVIDTTALSIDDVVAAVLAEARSVPALAAAVPPKTGLVAALH</sequence>
<evidence type="ECO:0000256" key="4">
    <source>
        <dbReference type="ARBA" id="ARBA00022777"/>
    </source>
</evidence>
<keyword evidence="3 8" id="KW-0547">Nucleotide-binding</keyword>
<comment type="catalytic activity">
    <reaction evidence="7 8">
        <text>CMP + ATP = CDP + ADP</text>
        <dbReference type="Rhea" id="RHEA:11600"/>
        <dbReference type="ChEBI" id="CHEBI:30616"/>
        <dbReference type="ChEBI" id="CHEBI:58069"/>
        <dbReference type="ChEBI" id="CHEBI:60377"/>
        <dbReference type="ChEBI" id="CHEBI:456216"/>
        <dbReference type="EC" id="2.7.4.25"/>
    </reaction>
</comment>
<dbReference type="OrthoDB" id="9807434at2"/>
<evidence type="ECO:0000313" key="11">
    <source>
        <dbReference type="EMBL" id="KAA6187026.1"/>
    </source>
</evidence>
<dbReference type="GO" id="GO:0005829">
    <property type="term" value="C:cytosol"/>
    <property type="evidence" value="ECO:0007669"/>
    <property type="project" value="TreeGrafter"/>
</dbReference>
<dbReference type="NCBIfam" id="TIGR00017">
    <property type="entry name" value="cmk"/>
    <property type="match status" value="1"/>
</dbReference>